<dbReference type="Proteomes" id="UP001054821">
    <property type="component" value="Chromosome 5"/>
</dbReference>
<evidence type="ECO:0000313" key="3">
    <source>
        <dbReference type="Proteomes" id="UP001054821"/>
    </source>
</evidence>
<evidence type="ECO:0000313" key="2">
    <source>
        <dbReference type="EMBL" id="KAI5329657.1"/>
    </source>
</evidence>
<gene>
    <name evidence="2" type="ORF">L3X38_029054</name>
</gene>
<accession>A0AAD4VTP1</accession>
<evidence type="ECO:0000256" key="1">
    <source>
        <dbReference type="SAM" id="MobiDB-lite"/>
    </source>
</evidence>
<name>A0AAD4VTP1_PRUDU</name>
<protein>
    <submittedName>
        <fullName evidence="2">Uncharacterized protein</fullName>
    </submittedName>
</protein>
<organism evidence="2 3">
    <name type="scientific">Prunus dulcis</name>
    <name type="common">Almond</name>
    <name type="synonym">Amygdalus dulcis</name>
    <dbReference type="NCBI Taxonomy" id="3755"/>
    <lineage>
        <taxon>Eukaryota</taxon>
        <taxon>Viridiplantae</taxon>
        <taxon>Streptophyta</taxon>
        <taxon>Embryophyta</taxon>
        <taxon>Tracheophyta</taxon>
        <taxon>Spermatophyta</taxon>
        <taxon>Magnoliopsida</taxon>
        <taxon>eudicotyledons</taxon>
        <taxon>Gunneridae</taxon>
        <taxon>Pentapetalae</taxon>
        <taxon>rosids</taxon>
        <taxon>fabids</taxon>
        <taxon>Rosales</taxon>
        <taxon>Rosaceae</taxon>
        <taxon>Amygdaloideae</taxon>
        <taxon>Amygdaleae</taxon>
        <taxon>Prunus</taxon>
    </lineage>
</organism>
<feature type="region of interest" description="Disordered" evidence="1">
    <location>
        <begin position="63"/>
        <end position="106"/>
    </location>
</feature>
<sequence length="171" mass="19696">MRKPNTKCIILISFPSFSQQPSKRRISVEQNLKKARVPVRVKSKSTESKARARFFCAWPGSRAKNRRSNRISKSELRSPLKSPKRRAATPSLESKRRRSNGSEKVRVYHKPVDPNLRITMAVISNFQRKPDIMMILRIKAYEKDVATGFWNNYGVAIVLLKTEEATANPRK</sequence>
<dbReference type="AlphaFoldDB" id="A0AAD4VTP1"/>
<dbReference type="EMBL" id="JAJFAZ020000005">
    <property type="protein sequence ID" value="KAI5329657.1"/>
    <property type="molecule type" value="Genomic_DNA"/>
</dbReference>
<comment type="caution">
    <text evidence="2">The sequence shown here is derived from an EMBL/GenBank/DDBJ whole genome shotgun (WGS) entry which is preliminary data.</text>
</comment>
<proteinExistence type="predicted"/>
<reference evidence="2 3" key="1">
    <citation type="journal article" date="2022" name="G3 (Bethesda)">
        <title>Whole-genome sequence and methylome profiling of the almond [Prunus dulcis (Mill.) D.A. Webb] cultivar 'Nonpareil'.</title>
        <authorList>
            <person name="D'Amico-Willman K.M."/>
            <person name="Ouma W.Z."/>
            <person name="Meulia T."/>
            <person name="Sideli G.M."/>
            <person name="Gradziel T.M."/>
            <person name="Fresnedo-Ramirez J."/>
        </authorList>
    </citation>
    <scope>NUCLEOTIDE SEQUENCE [LARGE SCALE GENOMIC DNA]</scope>
    <source>
        <strain evidence="2">Clone GOH B32 T37-40</strain>
    </source>
</reference>
<keyword evidence="3" id="KW-1185">Reference proteome</keyword>